<dbReference type="InterPro" id="IPR024079">
    <property type="entry name" value="MetalloPept_cat_dom_sf"/>
</dbReference>
<dbReference type="InterPro" id="IPR042252">
    <property type="entry name" value="MtfA_N"/>
</dbReference>
<dbReference type="Gene3D" id="3.40.390.10">
    <property type="entry name" value="Collagenase (Catalytic Domain)"/>
    <property type="match status" value="1"/>
</dbReference>
<dbReference type="Gene3D" id="1.10.472.150">
    <property type="entry name" value="Glucose-regulated metallo-peptidase M90, N-terminal domain"/>
    <property type="match status" value="1"/>
</dbReference>
<dbReference type="RefSeq" id="WP_229669336.1">
    <property type="nucleotide sequence ID" value="NZ_BMOB01000004.1"/>
</dbReference>
<dbReference type="SUPFAM" id="SSF55486">
    <property type="entry name" value="Metalloproteases ('zincins'), catalytic domain"/>
    <property type="match status" value="1"/>
</dbReference>
<dbReference type="InterPro" id="IPR010384">
    <property type="entry name" value="MtfA_fam"/>
</dbReference>
<reference evidence="1" key="1">
    <citation type="journal article" date="2014" name="Int. J. Syst. Evol. Microbiol.">
        <title>Complete genome sequence of Corynebacterium casei LMG S-19264T (=DSM 44701T), isolated from a smear-ripened cheese.</title>
        <authorList>
            <consortium name="US DOE Joint Genome Institute (JGI-PGF)"/>
            <person name="Walter F."/>
            <person name="Albersmeier A."/>
            <person name="Kalinowski J."/>
            <person name="Ruckert C."/>
        </authorList>
    </citation>
    <scope>NUCLEOTIDE SEQUENCE</scope>
    <source>
        <strain evidence="1">JCM 13919</strain>
    </source>
</reference>
<dbReference type="Pfam" id="PF06167">
    <property type="entry name" value="Peptidase_M90"/>
    <property type="match status" value="1"/>
</dbReference>
<dbReference type="EMBL" id="BMOB01000004">
    <property type="protein sequence ID" value="GGI83957.1"/>
    <property type="molecule type" value="Genomic_DNA"/>
</dbReference>
<gene>
    <name evidence="1" type="ORF">GCM10007966_10720</name>
</gene>
<evidence type="ECO:0000313" key="2">
    <source>
        <dbReference type="Proteomes" id="UP000630149"/>
    </source>
</evidence>
<dbReference type="GO" id="GO:0004177">
    <property type="term" value="F:aminopeptidase activity"/>
    <property type="evidence" value="ECO:0007669"/>
    <property type="project" value="TreeGrafter"/>
</dbReference>
<evidence type="ECO:0000313" key="1">
    <source>
        <dbReference type="EMBL" id="GGI83957.1"/>
    </source>
</evidence>
<dbReference type="GO" id="GO:0005829">
    <property type="term" value="C:cytosol"/>
    <property type="evidence" value="ECO:0007669"/>
    <property type="project" value="TreeGrafter"/>
</dbReference>
<dbReference type="PANTHER" id="PTHR30164">
    <property type="entry name" value="MTFA PEPTIDASE"/>
    <property type="match status" value="1"/>
</dbReference>
<proteinExistence type="predicted"/>
<accession>A0A917JVR2</accession>
<dbReference type="CDD" id="cd20169">
    <property type="entry name" value="Peptidase_M90_mtfA"/>
    <property type="match status" value="1"/>
</dbReference>
<evidence type="ECO:0008006" key="3">
    <source>
        <dbReference type="Google" id="ProtNLM"/>
    </source>
</evidence>
<name>A0A917JVR2_9GAMM</name>
<dbReference type="PANTHER" id="PTHR30164:SF2">
    <property type="entry name" value="PROTEIN MTFA"/>
    <property type="match status" value="1"/>
</dbReference>
<protein>
    <recommendedName>
        <fullName evidence="3">Protein MtfA</fullName>
    </recommendedName>
</protein>
<reference evidence="1" key="2">
    <citation type="submission" date="2020-09" db="EMBL/GenBank/DDBJ databases">
        <authorList>
            <person name="Sun Q."/>
            <person name="Ohkuma M."/>
        </authorList>
    </citation>
    <scope>NUCLEOTIDE SEQUENCE</scope>
    <source>
        <strain evidence="1">JCM 13919</strain>
    </source>
</reference>
<keyword evidence="2" id="KW-1185">Reference proteome</keyword>
<organism evidence="1 2">
    <name type="scientific">Legionella impletisoli</name>
    <dbReference type="NCBI Taxonomy" id="343510"/>
    <lineage>
        <taxon>Bacteria</taxon>
        <taxon>Pseudomonadati</taxon>
        <taxon>Pseudomonadota</taxon>
        <taxon>Gammaproteobacteria</taxon>
        <taxon>Legionellales</taxon>
        <taxon>Legionellaceae</taxon>
        <taxon>Legionella</taxon>
    </lineage>
</organism>
<dbReference type="AlphaFoldDB" id="A0A917JVR2"/>
<dbReference type="GO" id="GO:0008237">
    <property type="term" value="F:metallopeptidase activity"/>
    <property type="evidence" value="ECO:0007669"/>
    <property type="project" value="InterPro"/>
</dbReference>
<sequence>MIFKWIKQWHHERIIHRSNVTDYQWQAAFQRLPLLKRLNQDEQKQLKHLAILFLHYKSLEGVGIEVTTPMKLIIALQACLLILKLGLEWYEGWVSIVIYPGAFAKEQMEVDECGVVHESKTSLSGESWERGPVVLSWQDAQFDHRFETRNVVIHELAHKLDMLNGQANGLPPLHKNMSIKQWADAFTHAYHDFCEGLLTSPGPIDSYAATSPGEFFAVLSEYFFENPKVLAKQYPDVYHQLTQFYRQDPLH</sequence>
<comment type="caution">
    <text evidence="1">The sequence shown here is derived from an EMBL/GenBank/DDBJ whole genome shotgun (WGS) entry which is preliminary data.</text>
</comment>
<dbReference type="Proteomes" id="UP000630149">
    <property type="component" value="Unassembled WGS sequence"/>
</dbReference>